<keyword evidence="3" id="KW-1185">Reference proteome</keyword>
<accession>A0ABP8CIF0</accession>
<sequence>MRSFFLLTATVSATAALGLAAPLPASAAPANAVTSAEHCVLHTAAGGTMSCYRTFTEAIADATGGRVANAPRDVAAAMADTGLDRRLNALGQAHRDAVVGIEYEDMDYGGASTIVEADGGCDDDDGIEVSAPYFEEFWNDRITSFKTYVQCQANHYQHIDYEGTRTGWLEDTANIGPVMNDRTSSIQWR</sequence>
<keyword evidence="1" id="KW-0732">Signal</keyword>
<dbReference type="Proteomes" id="UP001501710">
    <property type="component" value="Unassembled WGS sequence"/>
</dbReference>
<evidence type="ECO:0000313" key="3">
    <source>
        <dbReference type="Proteomes" id="UP001501710"/>
    </source>
</evidence>
<dbReference type="EMBL" id="BAABAS010000021">
    <property type="protein sequence ID" value="GAA4239727.1"/>
    <property type="molecule type" value="Genomic_DNA"/>
</dbReference>
<name>A0ABP8CIF0_9ACTN</name>
<evidence type="ECO:0000313" key="2">
    <source>
        <dbReference type="EMBL" id="GAA4239727.1"/>
    </source>
</evidence>
<proteinExistence type="predicted"/>
<feature type="chain" id="PRO_5045983676" evidence="1">
    <location>
        <begin position="28"/>
        <end position="189"/>
    </location>
</feature>
<organism evidence="2 3">
    <name type="scientific">Actinomadura meridiana</name>
    <dbReference type="NCBI Taxonomy" id="559626"/>
    <lineage>
        <taxon>Bacteria</taxon>
        <taxon>Bacillati</taxon>
        <taxon>Actinomycetota</taxon>
        <taxon>Actinomycetes</taxon>
        <taxon>Streptosporangiales</taxon>
        <taxon>Thermomonosporaceae</taxon>
        <taxon>Actinomadura</taxon>
    </lineage>
</organism>
<feature type="signal peptide" evidence="1">
    <location>
        <begin position="1"/>
        <end position="27"/>
    </location>
</feature>
<dbReference type="InterPro" id="IPR011024">
    <property type="entry name" value="G_crystallin-like"/>
</dbReference>
<gene>
    <name evidence="2" type="ORF">GCM10022254_61100</name>
</gene>
<reference evidence="3" key="1">
    <citation type="journal article" date="2019" name="Int. J. Syst. Evol. Microbiol.">
        <title>The Global Catalogue of Microorganisms (GCM) 10K type strain sequencing project: providing services to taxonomists for standard genome sequencing and annotation.</title>
        <authorList>
            <consortium name="The Broad Institute Genomics Platform"/>
            <consortium name="The Broad Institute Genome Sequencing Center for Infectious Disease"/>
            <person name="Wu L."/>
            <person name="Ma J."/>
        </authorList>
    </citation>
    <scope>NUCLEOTIDE SEQUENCE [LARGE SCALE GENOMIC DNA]</scope>
    <source>
        <strain evidence="3">JCM 17440</strain>
    </source>
</reference>
<evidence type="ECO:0000256" key="1">
    <source>
        <dbReference type="SAM" id="SignalP"/>
    </source>
</evidence>
<dbReference type="Gene3D" id="2.60.20.10">
    <property type="entry name" value="Crystallins"/>
    <property type="match status" value="1"/>
</dbReference>
<dbReference type="RefSeq" id="WP_344903826.1">
    <property type="nucleotide sequence ID" value="NZ_BAABAS010000021.1"/>
</dbReference>
<dbReference type="SUPFAM" id="SSF49695">
    <property type="entry name" value="gamma-Crystallin-like"/>
    <property type="match status" value="1"/>
</dbReference>
<comment type="caution">
    <text evidence="2">The sequence shown here is derived from an EMBL/GenBank/DDBJ whole genome shotgun (WGS) entry which is preliminary data.</text>
</comment>
<protein>
    <submittedName>
        <fullName evidence="2">Uncharacterized protein</fullName>
    </submittedName>
</protein>